<feature type="transmembrane region" description="Helical" evidence="3">
    <location>
        <begin position="175"/>
        <end position="192"/>
    </location>
</feature>
<sequence length="371" mass="42339">MDSKSRKSSRQSSKSLKSKSSRNKRSKTSRSSKLSTRRSSKRSSNSTRKSSKSSRKSKKTCSKSLNSDLTKLRSKARKNAKKAEKRARNQARKEAFESQFDILERPDGFGALVVYVYQLLHLIYCVSALSYYSFFKNEPTSREDLQAVYWTVCIEIISMCIILLTLFYRTPGFRSFVLLVQYIYAFYFWSIFFKVMIDYEIFSTLSIPENLFGLQAISVLSAILHSFILCFTMDFVGCSELDDDFSSKYIIETKEKRKQKIYLLVAEFLKSYVVGNGEEQGTPSVGVMVTDETGNPVKIDGSVIKSDVNRKISLTLAKDSMQLSSTNVVESTLAVPSQKEEPIQKIQIIQKNEPVYNHVAEQKNYLSPRTL</sequence>
<keyword evidence="3" id="KW-1133">Transmembrane helix</keyword>
<proteinExistence type="predicted"/>
<name>A0A9P1IB01_9PELO</name>
<evidence type="ECO:0000256" key="1">
    <source>
        <dbReference type="SAM" id="Coils"/>
    </source>
</evidence>
<reference evidence="4" key="1">
    <citation type="submission" date="2022-11" db="EMBL/GenBank/DDBJ databases">
        <authorList>
            <person name="Kikuchi T."/>
        </authorList>
    </citation>
    <scope>NUCLEOTIDE SEQUENCE</scope>
    <source>
        <strain evidence="4">PS1010</strain>
    </source>
</reference>
<feature type="compositionally biased region" description="Basic residues" evidence="2">
    <location>
        <begin position="16"/>
        <end position="41"/>
    </location>
</feature>
<dbReference type="AlphaFoldDB" id="A0A9P1IB01"/>
<organism evidence="4 5">
    <name type="scientific">Caenorhabditis angaria</name>
    <dbReference type="NCBI Taxonomy" id="860376"/>
    <lineage>
        <taxon>Eukaryota</taxon>
        <taxon>Metazoa</taxon>
        <taxon>Ecdysozoa</taxon>
        <taxon>Nematoda</taxon>
        <taxon>Chromadorea</taxon>
        <taxon>Rhabditida</taxon>
        <taxon>Rhabditina</taxon>
        <taxon>Rhabditomorpha</taxon>
        <taxon>Rhabditoidea</taxon>
        <taxon>Rhabditidae</taxon>
        <taxon>Peloderinae</taxon>
        <taxon>Caenorhabditis</taxon>
    </lineage>
</organism>
<dbReference type="Proteomes" id="UP001152747">
    <property type="component" value="Unassembled WGS sequence"/>
</dbReference>
<dbReference type="EMBL" id="CANHGI010000002">
    <property type="protein sequence ID" value="CAI5441754.1"/>
    <property type="molecule type" value="Genomic_DNA"/>
</dbReference>
<keyword evidence="3" id="KW-0472">Membrane</keyword>
<evidence type="ECO:0000256" key="2">
    <source>
        <dbReference type="SAM" id="MobiDB-lite"/>
    </source>
</evidence>
<keyword evidence="3" id="KW-0812">Transmembrane</keyword>
<accession>A0A9P1IB01</accession>
<feature type="region of interest" description="Disordered" evidence="2">
    <location>
        <begin position="1"/>
        <end position="65"/>
    </location>
</feature>
<keyword evidence="5" id="KW-1185">Reference proteome</keyword>
<feature type="coiled-coil region" evidence="1">
    <location>
        <begin position="66"/>
        <end position="93"/>
    </location>
</feature>
<protein>
    <submittedName>
        <fullName evidence="4">Uncharacterized protein</fullName>
    </submittedName>
</protein>
<feature type="transmembrane region" description="Helical" evidence="3">
    <location>
        <begin position="147"/>
        <end position="168"/>
    </location>
</feature>
<evidence type="ECO:0000313" key="5">
    <source>
        <dbReference type="Proteomes" id="UP001152747"/>
    </source>
</evidence>
<evidence type="ECO:0000313" key="4">
    <source>
        <dbReference type="EMBL" id="CAI5441754.1"/>
    </source>
</evidence>
<evidence type="ECO:0000256" key="3">
    <source>
        <dbReference type="SAM" id="Phobius"/>
    </source>
</evidence>
<feature type="compositionally biased region" description="Basic residues" evidence="2">
    <location>
        <begin position="49"/>
        <end position="61"/>
    </location>
</feature>
<feature type="transmembrane region" description="Helical" evidence="3">
    <location>
        <begin position="212"/>
        <end position="231"/>
    </location>
</feature>
<gene>
    <name evidence="4" type="ORF">CAMP_LOCUS4391</name>
</gene>
<keyword evidence="1" id="KW-0175">Coiled coil</keyword>
<dbReference type="OrthoDB" id="5852639at2759"/>
<comment type="caution">
    <text evidence="4">The sequence shown here is derived from an EMBL/GenBank/DDBJ whole genome shotgun (WGS) entry which is preliminary data.</text>
</comment>
<feature type="transmembrane region" description="Helical" evidence="3">
    <location>
        <begin position="112"/>
        <end position="135"/>
    </location>
</feature>